<sequence>MARTLHQKLQILAEAARHDASCASSGGQGRDARKGEPGHTTGSGICHAFTPDGRCISLLKVLMTNFCIFDCAYCPSRLSADTPRARLAPEEVVQLTIEFYRRNMIEGLFLSSGIIRSPDDTMQDMIRILRILREREGFRGYIHLKVIPGASAGLIEEAGLLADRLSVNVELPTEAGLARLAPRKDAQDIRRQMATIRLRTEAAQERSPTGRRPPPFAPAGQSTQVIVGADGAADAEILRMSEQLYAGYRLRRVYYSAYVPVPGASDRLPPRPPPLLREHRLYQADWLLRHYGFTAEEVLPAGDLDPDLDPKTAWALRHRHLFPVDVRRAGREMLLRVPGFGTRTVDRILSARRHRALRWEDLRHMGAVLGRAAPFVEAEDWHPRGLLEAEGLRDRLAPPPQQLSLF</sequence>
<dbReference type="RefSeq" id="WP_021097611.1">
    <property type="nucleotide sequence ID" value="NZ_KE557320.1"/>
</dbReference>
<dbReference type="InterPro" id="IPR006638">
    <property type="entry name" value="Elp3/MiaA/NifB-like_rSAM"/>
</dbReference>
<evidence type="ECO:0000313" key="8">
    <source>
        <dbReference type="EMBL" id="EPX86703.1"/>
    </source>
</evidence>
<keyword evidence="5" id="KW-0411">Iron-sulfur</keyword>
<keyword evidence="9" id="KW-1185">Reference proteome</keyword>
<dbReference type="Proteomes" id="UP000015346">
    <property type="component" value="Unassembled WGS sequence"/>
</dbReference>
<dbReference type="SFLD" id="SFLDG01102">
    <property type="entry name" value="Uncharacterised_Radical_SAM_Su"/>
    <property type="match status" value="1"/>
</dbReference>
<dbReference type="SUPFAM" id="SSF47781">
    <property type="entry name" value="RuvA domain 2-like"/>
    <property type="match status" value="1"/>
</dbReference>
<dbReference type="GO" id="GO:0046872">
    <property type="term" value="F:metal ion binding"/>
    <property type="evidence" value="ECO:0007669"/>
    <property type="project" value="UniProtKB-KW"/>
</dbReference>
<evidence type="ECO:0000256" key="2">
    <source>
        <dbReference type="ARBA" id="ARBA00022691"/>
    </source>
</evidence>
<protein>
    <submittedName>
        <fullName evidence="8">Putative DNA modification/repair radical SAM protein</fullName>
    </submittedName>
</protein>
<dbReference type="SFLD" id="SFLDS00029">
    <property type="entry name" value="Radical_SAM"/>
    <property type="match status" value="1"/>
</dbReference>
<feature type="region of interest" description="Disordered" evidence="6">
    <location>
        <begin position="200"/>
        <end position="221"/>
    </location>
</feature>
<name>S9R3Y3_9RHOB</name>
<dbReference type="GO" id="GO:0051536">
    <property type="term" value="F:iron-sulfur cluster binding"/>
    <property type="evidence" value="ECO:0007669"/>
    <property type="project" value="UniProtKB-KW"/>
</dbReference>
<dbReference type="HOGENOM" id="CLU_033784_0_0_5"/>
<comment type="caution">
    <text evidence="8">The sequence shown here is derived from an EMBL/GenBank/DDBJ whole genome shotgun (WGS) entry which is preliminary data.</text>
</comment>
<dbReference type="STRING" id="1123069.ruthe_01521"/>
<gene>
    <name evidence="8" type="ORF">ruthe_01521</name>
</gene>
<dbReference type="OrthoDB" id="9801154at2"/>
<evidence type="ECO:0000256" key="5">
    <source>
        <dbReference type="ARBA" id="ARBA00023014"/>
    </source>
</evidence>
<organism evidence="8 9">
    <name type="scientific">Rubellimicrobium thermophilum DSM 16684</name>
    <dbReference type="NCBI Taxonomy" id="1123069"/>
    <lineage>
        <taxon>Bacteria</taxon>
        <taxon>Pseudomonadati</taxon>
        <taxon>Pseudomonadota</taxon>
        <taxon>Alphaproteobacteria</taxon>
        <taxon>Rhodobacterales</taxon>
        <taxon>Roseobacteraceae</taxon>
        <taxon>Rubellimicrobium</taxon>
    </lineage>
</organism>
<dbReference type="PANTHER" id="PTHR21180:SF9">
    <property type="entry name" value="TYPE II SECRETION SYSTEM PROTEIN K"/>
    <property type="match status" value="1"/>
</dbReference>
<dbReference type="CDD" id="cd01335">
    <property type="entry name" value="Radical_SAM"/>
    <property type="match status" value="1"/>
</dbReference>
<evidence type="ECO:0000256" key="3">
    <source>
        <dbReference type="ARBA" id="ARBA00022723"/>
    </source>
</evidence>
<dbReference type="InterPro" id="IPR058240">
    <property type="entry name" value="rSAM_sf"/>
</dbReference>
<feature type="domain" description="Radical SAM core" evidence="7">
    <location>
        <begin position="48"/>
        <end position="294"/>
    </location>
</feature>
<dbReference type="SMART" id="SM00729">
    <property type="entry name" value="Elp3"/>
    <property type="match status" value="1"/>
</dbReference>
<dbReference type="Pfam" id="PF04055">
    <property type="entry name" value="Radical_SAM"/>
    <property type="match status" value="1"/>
</dbReference>
<dbReference type="EMBL" id="AOLV01000010">
    <property type="protein sequence ID" value="EPX86703.1"/>
    <property type="molecule type" value="Genomic_DNA"/>
</dbReference>
<keyword evidence="4" id="KW-0408">Iron</keyword>
<evidence type="ECO:0000259" key="7">
    <source>
        <dbReference type="PROSITE" id="PS51918"/>
    </source>
</evidence>
<keyword evidence="3" id="KW-0479">Metal-binding</keyword>
<accession>S9R3Y3</accession>
<dbReference type="PATRIC" id="fig|1123069.3.peg.1491"/>
<comment type="cofactor">
    <cofactor evidence="1">
        <name>[4Fe-4S] cluster</name>
        <dbReference type="ChEBI" id="CHEBI:49883"/>
    </cofactor>
</comment>
<evidence type="ECO:0000256" key="4">
    <source>
        <dbReference type="ARBA" id="ARBA00023004"/>
    </source>
</evidence>
<dbReference type="Gene3D" id="3.20.20.70">
    <property type="entry name" value="Aldolase class I"/>
    <property type="match status" value="1"/>
</dbReference>
<dbReference type="GO" id="GO:0003824">
    <property type="term" value="F:catalytic activity"/>
    <property type="evidence" value="ECO:0007669"/>
    <property type="project" value="InterPro"/>
</dbReference>
<dbReference type="NCBIfam" id="TIGR03916">
    <property type="entry name" value="rSAM_link_UDG"/>
    <property type="match status" value="1"/>
</dbReference>
<dbReference type="InterPro" id="IPR013785">
    <property type="entry name" value="Aldolase_TIM"/>
</dbReference>
<keyword evidence="2" id="KW-0949">S-adenosyl-L-methionine</keyword>
<dbReference type="InterPro" id="IPR007197">
    <property type="entry name" value="rSAM"/>
</dbReference>
<feature type="region of interest" description="Disordered" evidence="6">
    <location>
        <begin position="21"/>
        <end position="43"/>
    </location>
</feature>
<dbReference type="InterPro" id="IPR051675">
    <property type="entry name" value="Endo/Exo/Phosphatase_dom_1"/>
</dbReference>
<dbReference type="SUPFAM" id="SSF102114">
    <property type="entry name" value="Radical SAM enzymes"/>
    <property type="match status" value="1"/>
</dbReference>
<dbReference type="AlphaFoldDB" id="S9R3Y3"/>
<dbReference type="InterPro" id="IPR023874">
    <property type="entry name" value="DNA_rSAM_put"/>
</dbReference>
<reference evidence="8 9" key="1">
    <citation type="journal article" date="2013" name="Stand. Genomic Sci.">
        <title>Genome sequence of the reddish-pigmented Rubellimicrobium thermophilum type strain (DSM 16684(T)), a member of the Roseobacter clade.</title>
        <authorList>
            <person name="Fiebig A."/>
            <person name="Riedel T."/>
            <person name="Gronow S."/>
            <person name="Petersen J."/>
            <person name="Klenk H.P."/>
            <person name="Goker M."/>
        </authorList>
    </citation>
    <scope>NUCLEOTIDE SEQUENCE [LARGE SCALE GENOMIC DNA]</scope>
    <source>
        <strain evidence="8 9">DSM 16684</strain>
    </source>
</reference>
<dbReference type="PANTHER" id="PTHR21180">
    <property type="entry name" value="ENDONUCLEASE/EXONUCLEASE/PHOSPHATASE FAMILY DOMAIN-CONTAINING PROTEIN 1"/>
    <property type="match status" value="1"/>
</dbReference>
<proteinExistence type="predicted"/>
<dbReference type="PROSITE" id="PS51918">
    <property type="entry name" value="RADICAL_SAM"/>
    <property type="match status" value="1"/>
</dbReference>
<dbReference type="InterPro" id="IPR010994">
    <property type="entry name" value="RuvA_2-like"/>
</dbReference>
<evidence type="ECO:0000256" key="1">
    <source>
        <dbReference type="ARBA" id="ARBA00001966"/>
    </source>
</evidence>
<evidence type="ECO:0000256" key="6">
    <source>
        <dbReference type="SAM" id="MobiDB-lite"/>
    </source>
</evidence>
<evidence type="ECO:0000313" key="9">
    <source>
        <dbReference type="Proteomes" id="UP000015346"/>
    </source>
</evidence>